<name>A0A850P7Z0_9PROT</name>
<comment type="caution">
    <text evidence="5">The sequence shown here is derived from an EMBL/GenBank/DDBJ whole genome shotgun (WGS) entry which is preliminary data.</text>
</comment>
<evidence type="ECO:0000256" key="1">
    <source>
        <dbReference type="ARBA" id="ARBA00007812"/>
    </source>
</evidence>
<organism evidence="5 6">
    <name type="scientific">Ameyamaea chiangmaiensis</name>
    <dbReference type="NCBI Taxonomy" id="442969"/>
    <lineage>
        <taxon>Bacteria</taxon>
        <taxon>Pseudomonadati</taxon>
        <taxon>Pseudomonadota</taxon>
        <taxon>Alphaproteobacteria</taxon>
        <taxon>Acetobacterales</taxon>
        <taxon>Acetobacteraceae</taxon>
        <taxon>Ameyamaea</taxon>
    </lineage>
</organism>
<keyword evidence="6" id="KW-1185">Reference proteome</keyword>
<dbReference type="InterPro" id="IPR029061">
    <property type="entry name" value="THDP-binding"/>
</dbReference>
<dbReference type="EMBL" id="JABXXR010000024">
    <property type="protein sequence ID" value="NVN40028.1"/>
    <property type="molecule type" value="Genomic_DNA"/>
</dbReference>
<sequence>MSKPSENGTSLSGAESLLHTLVACGVDTCFANPGTSEMHFVAALDAVPAMRPVLCLFEGVATGAADGYARMAGKPASTLLHLGPGLANGLASLHNARRAQSPIVNIVGDHATYHLQYDAPLTSDIAGFARPVSDWVRRSASARSLPGDVATAVACARRSPGQIATLILPADTAWAPAERIGTLGADTPLSIVSKATLEKIAGLLRAPGRVAMLLRGDVLHGQGLQLAASIAAHTGAKLFCDTFAPRIRRGGHHPVIERLHYRGDEVIRQLAAFDHLILVGAEPPVAFFAYLGRPSWLVPSDCALHTLTRPCENGPDALERLADRLEAKMYHSAVRRAVATPRSDEPLTPETILRCITTDLPEDAIVVDEGLTSTFPYYDLLDAASSHDHLNLTGGAIGSGIPLSVGAAVAAPARKVVCLHGDGGAMYSLQGLWTQARERLDVITIIFANRSYAILEQELDRVGACVDGTRSRRLLDIGDPDLNWTALATGMGVATERVTTVAAFRDTFGRAIRATGPILIEAVIA</sequence>
<comment type="similarity">
    <text evidence="1">Belongs to the TPP enzyme family.</text>
</comment>
<evidence type="ECO:0000313" key="5">
    <source>
        <dbReference type="EMBL" id="NVN40028.1"/>
    </source>
</evidence>
<dbReference type="SUPFAM" id="SSF52518">
    <property type="entry name" value="Thiamin diphosphate-binding fold (THDP-binding)"/>
    <property type="match status" value="2"/>
</dbReference>
<feature type="domain" description="Thiamine pyrophosphate enzyme N-terminal TPP-binding" evidence="4">
    <location>
        <begin position="12"/>
        <end position="116"/>
    </location>
</feature>
<dbReference type="GO" id="GO:0003984">
    <property type="term" value="F:acetolactate synthase activity"/>
    <property type="evidence" value="ECO:0007669"/>
    <property type="project" value="TreeGrafter"/>
</dbReference>
<dbReference type="InterPro" id="IPR000399">
    <property type="entry name" value="TPP-bd_CS"/>
</dbReference>
<dbReference type="Gene3D" id="3.40.50.970">
    <property type="match status" value="2"/>
</dbReference>
<dbReference type="Pfam" id="PF02776">
    <property type="entry name" value="TPP_enzyme_N"/>
    <property type="match status" value="1"/>
</dbReference>
<accession>A0A850P7Z0</accession>
<proteinExistence type="inferred from homology"/>
<dbReference type="CDD" id="cd02002">
    <property type="entry name" value="TPP_BFDC"/>
    <property type="match status" value="1"/>
</dbReference>
<dbReference type="GO" id="GO:0044281">
    <property type="term" value="P:small molecule metabolic process"/>
    <property type="evidence" value="ECO:0007669"/>
    <property type="project" value="UniProtKB-ARBA"/>
</dbReference>
<dbReference type="RefSeq" id="WP_176613003.1">
    <property type="nucleotide sequence ID" value="NZ_JABXXR010000024.1"/>
</dbReference>
<dbReference type="CDD" id="cd07035">
    <property type="entry name" value="TPP_PYR_POX_like"/>
    <property type="match status" value="1"/>
</dbReference>
<dbReference type="NCBIfam" id="NF005760">
    <property type="entry name" value="PRK07586.1"/>
    <property type="match status" value="1"/>
</dbReference>
<protein>
    <submittedName>
        <fullName evidence="5">Acetolactate synthase large subunit</fullName>
    </submittedName>
</protein>
<dbReference type="InterPro" id="IPR011766">
    <property type="entry name" value="TPP_enzyme_TPP-bd"/>
</dbReference>
<reference evidence="5 6" key="1">
    <citation type="submission" date="2020-06" db="EMBL/GenBank/DDBJ databases">
        <title>Description of novel acetic acid bacteria.</title>
        <authorList>
            <person name="Sombolestani A."/>
        </authorList>
    </citation>
    <scope>NUCLEOTIDE SEQUENCE [LARGE SCALE GENOMIC DNA]</scope>
    <source>
        <strain evidence="5 6">LMG 27010</strain>
    </source>
</reference>
<evidence type="ECO:0000313" key="6">
    <source>
        <dbReference type="Proteomes" id="UP000585665"/>
    </source>
</evidence>
<keyword evidence="2" id="KW-0786">Thiamine pyrophosphate</keyword>
<dbReference type="GO" id="GO:0030976">
    <property type="term" value="F:thiamine pyrophosphate binding"/>
    <property type="evidence" value="ECO:0007669"/>
    <property type="project" value="InterPro"/>
</dbReference>
<evidence type="ECO:0000256" key="2">
    <source>
        <dbReference type="ARBA" id="ARBA00023052"/>
    </source>
</evidence>
<gene>
    <name evidence="5" type="ORF">HUK82_05550</name>
</gene>
<dbReference type="InterPro" id="IPR045229">
    <property type="entry name" value="TPP_enz"/>
</dbReference>
<dbReference type="Proteomes" id="UP000585665">
    <property type="component" value="Unassembled WGS sequence"/>
</dbReference>
<dbReference type="PROSITE" id="PS00187">
    <property type="entry name" value="TPP_ENZYMES"/>
    <property type="match status" value="1"/>
</dbReference>
<dbReference type="AlphaFoldDB" id="A0A850P7Z0"/>
<evidence type="ECO:0000259" key="4">
    <source>
        <dbReference type="Pfam" id="PF02776"/>
    </source>
</evidence>
<evidence type="ECO:0000259" key="3">
    <source>
        <dbReference type="Pfam" id="PF02775"/>
    </source>
</evidence>
<dbReference type="InterPro" id="IPR012001">
    <property type="entry name" value="Thiamin_PyroP_enz_TPP-bd_dom"/>
</dbReference>
<dbReference type="GO" id="GO:0000287">
    <property type="term" value="F:magnesium ion binding"/>
    <property type="evidence" value="ECO:0007669"/>
    <property type="project" value="InterPro"/>
</dbReference>
<dbReference type="GO" id="GO:0050660">
    <property type="term" value="F:flavin adenine dinucleotide binding"/>
    <property type="evidence" value="ECO:0007669"/>
    <property type="project" value="TreeGrafter"/>
</dbReference>
<dbReference type="PANTHER" id="PTHR18968">
    <property type="entry name" value="THIAMINE PYROPHOSPHATE ENZYMES"/>
    <property type="match status" value="1"/>
</dbReference>
<dbReference type="Pfam" id="PF02775">
    <property type="entry name" value="TPP_enzyme_C"/>
    <property type="match status" value="1"/>
</dbReference>
<dbReference type="PANTHER" id="PTHR18968:SF86">
    <property type="entry name" value="ACETOLACTATE SYNTHASE LARGE SUBUNIT ILVX-RELATED"/>
    <property type="match status" value="1"/>
</dbReference>
<feature type="domain" description="Thiamine pyrophosphate enzyme TPP-binding" evidence="3">
    <location>
        <begin position="392"/>
        <end position="521"/>
    </location>
</feature>